<dbReference type="RefSeq" id="WP_055093863.1">
    <property type="nucleotide sequence ID" value="NZ_JRLF01000009.1"/>
</dbReference>
<dbReference type="Proteomes" id="UP000050443">
    <property type="component" value="Unassembled WGS sequence"/>
</dbReference>
<evidence type="ECO:0000256" key="2">
    <source>
        <dbReference type="ARBA" id="ARBA00023002"/>
    </source>
</evidence>
<dbReference type="PATRIC" id="fig|362413.3.peg.4228"/>
<dbReference type="InterPro" id="IPR005255">
    <property type="entry name" value="PdxA_fam"/>
</dbReference>
<dbReference type="EMBL" id="JRLF01000009">
    <property type="protein sequence ID" value="KQB40932.1"/>
    <property type="molecule type" value="Genomic_DNA"/>
</dbReference>
<dbReference type="STRING" id="362413.RC62_4306"/>
<dbReference type="GO" id="GO:0016491">
    <property type="term" value="F:oxidoreductase activity"/>
    <property type="evidence" value="ECO:0007669"/>
    <property type="project" value="UniProtKB-KW"/>
</dbReference>
<keyword evidence="2" id="KW-0560">Oxidoreductase</keyword>
<evidence type="ECO:0000313" key="5">
    <source>
        <dbReference type="Proteomes" id="UP000050443"/>
    </source>
</evidence>
<dbReference type="GO" id="GO:0046872">
    <property type="term" value="F:metal ion binding"/>
    <property type="evidence" value="ECO:0007669"/>
    <property type="project" value="UniProtKB-KW"/>
</dbReference>
<dbReference type="NCBIfam" id="TIGR00557">
    <property type="entry name" value="pdxA"/>
    <property type="match status" value="1"/>
</dbReference>
<dbReference type="GO" id="GO:0051287">
    <property type="term" value="F:NAD binding"/>
    <property type="evidence" value="ECO:0007669"/>
    <property type="project" value="InterPro"/>
</dbReference>
<evidence type="ECO:0000256" key="1">
    <source>
        <dbReference type="ARBA" id="ARBA00022723"/>
    </source>
</evidence>
<dbReference type="PANTHER" id="PTHR30004:SF6">
    <property type="entry name" value="D-THREONATE 4-PHOSPHATE DEHYDROGENASE"/>
    <property type="match status" value="1"/>
</dbReference>
<dbReference type="Gene3D" id="3.40.718.10">
    <property type="entry name" value="Isopropylmalate Dehydrogenase"/>
    <property type="match status" value="1"/>
</dbReference>
<evidence type="ECO:0000256" key="3">
    <source>
        <dbReference type="ARBA" id="ARBA00023027"/>
    </source>
</evidence>
<sequence length="349" mass="38687">MNKKAENIIVGISIGDLNGIGSEVILKTFEDSRMLEMCTPVIFANAKILSFVKKSFTSTVQFHGVDKLDQVVPGKVNVYNLWKEGVDINLGTNDEKIGEYAIKSFVAATKALKEDLIDILVTAPINKYNIQSEDFKFPGHTDYLDQELEGNALMMMVQDNLRIGLLTDHVPLSEVSSHLTEELITRKIETIRKSLIQDFSIVKPKIAVLGLNPHAGDGGVIGKEDDLVLKPALKKIFDSGTMVFGPFPADGFFGSGQYEKYDAIVATYHDQGLIPFKTLSFGKGVNYTAGLNKIRTSPDHGTAYDIAGKDMADFNSFKEAVYLAIDIFHSRNQYEEISKKPLKIKEKQL</sequence>
<protein>
    <submittedName>
        <fullName evidence="4">4-hydroxythreonine-4-phosphate dehydrogenase</fullName>
    </submittedName>
</protein>
<dbReference type="SUPFAM" id="SSF53659">
    <property type="entry name" value="Isocitrate/Isopropylmalate dehydrogenase-like"/>
    <property type="match status" value="1"/>
</dbReference>
<evidence type="ECO:0000313" key="4">
    <source>
        <dbReference type="EMBL" id="KQB40932.1"/>
    </source>
</evidence>
<reference evidence="4 5" key="1">
    <citation type="submission" date="2014-09" db="EMBL/GenBank/DDBJ databases">
        <title>Genome sequence of Flavobacterium aquidurense RC62.</title>
        <authorList>
            <person name="Kim J.F."/>
            <person name="Kwak M.-J."/>
        </authorList>
    </citation>
    <scope>NUCLEOTIDE SEQUENCE [LARGE SCALE GENOMIC DNA]</scope>
    <source>
        <strain evidence="4 5">RC62</strain>
    </source>
</reference>
<dbReference type="Pfam" id="PF04166">
    <property type="entry name" value="PdxA"/>
    <property type="match status" value="1"/>
</dbReference>
<accession>A0A0N8VN24</accession>
<proteinExistence type="predicted"/>
<keyword evidence="3" id="KW-0520">NAD</keyword>
<gene>
    <name evidence="4" type="ORF">RC62_4306</name>
</gene>
<dbReference type="PANTHER" id="PTHR30004">
    <property type="entry name" value="4-HYDROXYTHREONINE-4-PHOSPHATE DEHYDROGENASE"/>
    <property type="match status" value="1"/>
</dbReference>
<organism evidence="4 5">
    <name type="scientific">Flavobacterium aquidurense</name>
    <dbReference type="NCBI Taxonomy" id="362413"/>
    <lineage>
        <taxon>Bacteria</taxon>
        <taxon>Pseudomonadati</taxon>
        <taxon>Bacteroidota</taxon>
        <taxon>Flavobacteriia</taxon>
        <taxon>Flavobacteriales</taxon>
        <taxon>Flavobacteriaceae</taxon>
        <taxon>Flavobacterium</taxon>
    </lineage>
</organism>
<comment type="caution">
    <text evidence="4">The sequence shown here is derived from an EMBL/GenBank/DDBJ whole genome shotgun (WGS) entry which is preliminary data.</text>
</comment>
<keyword evidence="1" id="KW-0479">Metal-binding</keyword>
<dbReference type="AlphaFoldDB" id="A0A0N8VN24"/>
<dbReference type="OrthoDB" id="9801783at2"/>
<name>A0A0N8VN24_9FLAO</name>